<keyword evidence="1 3" id="KW-0808">Transferase</keyword>
<dbReference type="PANTHER" id="PTHR43861">
    <property type="entry name" value="TRANS-ACONITATE 2-METHYLTRANSFERASE-RELATED"/>
    <property type="match status" value="1"/>
</dbReference>
<evidence type="ECO:0000313" key="3">
    <source>
        <dbReference type="EMBL" id="TDV50928.1"/>
    </source>
</evidence>
<keyword evidence="3" id="KW-0489">Methyltransferase</keyword>
<dbReference type="Gene3D" id="3.40.50.150">
    <property type="entry name" value="Vaccinia Virus protein VP39"/>
    <property type="match status" value="1"/>
</dbReference>
<dbReference type="GO" id="GO:0008168">
    <property type="term" value="F:methyltransferase activity"/>
    <property type="evidence" value="ECO:0007669"/>
    <property type="project" value="UniProtKB-KW"/>
</dbReference>
<dbReference type="SUPFAM" id="SSF53335">
    <property type="entry name" value="S-adenosyl-L-methionine-dependent methyltransferases"/>
    <property type="match status" value="1"/>
</dbReference>
<evidence type="ECO:0000256" key="1">
    <source>
        <dbReference type="ARBA" id="ARBA00022679"/>
    </source>
</evidence>
<dbReference type="InterPro" id="IPR041698">
    <property type="entry name" value="Methyltransf_25"/>
</dbReference>
<accession>A0A4R7VNL5</accession>
<feature type="domain" description="Methyltransferase" evidence="2">
    <location>
        <begin position="44"/>
        <end position="137"/>
    </location>
</feature>
<dbReference type="Proteomes" id="UP000294927">
    <property type="component" value="Unassembled WGS sequence"/>
</dbReference>
<keyword evidence="4" id="KW-1185">Reference proteome</keyword>
<name>A0A4R7VNL5_9PSEU</name>
<dbReference type="EMBL" id="SOCP01000006">
    <property type="protein sequence ID" value="TDV50928.1"/>
    <property type="molecule type" value="Genomic_DNA"/>
</dbReference>
<organism evidence="3 4">
    <name type="scientific">Actinophytocola oryzae</name>
    <dbReference type="NCBI Taxonomy" id="502181"/>
    <lineage>
        <taxon>Bacteria</taxon>
        <taxon>Bacillati</taxon>
        <taxon>Actinomycetota</taxon>
        <taxon>Actinomycetes</taxon>
        <taxon>Pseudonocardiales</taxon>
        <taxon>Pseudonocardiaceae</taxon>
    </lineage>
</organism>
<dbReference type="Pfam" id="PF13649">
    <property type="entry name" value="Methyltransf_25"/>
    <property type="match status" value="1"/>
</dbReference>
<proteinExistence type="predicted"/>
<evidence type="ECO:0000313" key="4">
    <source>
        <dbReference type="Proteomes" id="UP000294927"/>
    </source>
</evidence>
<comment type="caution">
    <text evidence="3">The sequence shown here is derived from an EMBL/GenBank/DDBJ whole genome shotgun (WGS) entry which is preliminary data.</text>
</comment>
<sequence length="194" mass="20866">MRQFGWPRGVAGAAAGWVMAHRGSNRERNRWVVSLLDLRPTDRVLEVGFGPGIAVGEMARVAGQVYGVDHSSVMLRAARRRNAAAVRAGRVSLFHAPVDRLPGLTGLDVIVSVNSLGFWPEPGERLRELRGLLRDGGRIALASQPRCLGASAETTERAGRELSELLAAAGFVDLRTETLELAPPVACILGTNRL</sequence>
<dbReference type="InterPro" id="IPR029063">
    <property type="entry name" value="SAM-dependent_MTases_sf"/>
</dbReference>
<evidence type="ECO:0000259" key="2">
    <source>
        <dbReference type="Pfam" id="PF13649"/>
    </source>
</evidence>
<protein>
    <submittedName>
        <fullName evidence="3">Methyltransferase family protein</fullName>
    </submittedName>
</protein>
<dbReference type="GO" id="GO:0032259">
    <property type="term" value="P:methylation"/>
    <property type="evidence" value="ECO:0007669"/>
    <property type="project" value="UniProtKB-KW"/>
</dbReference>
<reference evidence="3 4" key="1">
    <citation type="submission" date="2019-03" db="EMBL/GenBank/DDBJ databases">
        <title>Genomic Encyclopedia of Archaeal and Bacterial Type Strains, Phase II (KMG-II): from individual species to whole genera.</title>
        <authorList>
            <person name="Goeker M."/>
        </authorList>
    </citation>
    <scope>NUCLEOTIDE SEQUENCE [LARGE SCALE GENOMIC DNA]</scope>
    <source>
        <strain evidence="3 4">DSM 45499</strain>
    </source>
</reference>
<gene>
    <name evidence="3" type="ORF">CLV71_106274</name>
</gene>
<dbReference type="AlphaFoldDB" id="A0A4R7VNL5"/>